<dbReference type="SUPFAM" id="SSF51905">
    <property type="entry name" value="FAD/NAD(P)-binding domain"/>
    <property type="match status" value="1"/>
</dbReference>
<proteinExistence type="predicted"/>
<name>A0A8J3N080_9CHLR</name>
<protein>
    <recommendedName>
        <fullName evidence="1">FAD-binding domain-containing protein</fullName>
    </recommendedName>
</protein>
<evidence type="ECO:0000313" key="3">
    <source>
        <dbReference type="Proteomes" id="UP000597444"/>
    </source>
</evidence>
<dbReference type="EMBL" id="BNJK01000001">
    <property type="protein sequence ID" value="GHO93939.1"/>
    <property type="molecule type" value="Genomic_DNA"/>
</dbReference>
<evidence type="ECO:0000313" key="2">
    <source>
        <dbReference type="EMBL" id="GHO93939.1"/>
    </source>
</evidence>
<dbReference type="Pfam" id="PF01494">
    <property type="entry name" value="FAD_binding_3"/>
    <property type="match status" value="1"/>
</dbReference>
<dbReference type="AlphaFoldDB" id="A0A8J3N080"/>
<organism evidence="2 3">
    <name type="scientific">Reticulibacter mediterranei</name>
    <dbReference type="NCBI Taxonomy" id="2778369"/>
    <lineage>
        <taxon>Bacteria</taxon>
        <taxon>Bacillati</taxon>
        <taxon>Chloroflexota</taxon>
        <taxon>Ktedonobacteria</taxon>
        <taxon>Ktedonobacterales</taxon>
        <taxon>Reticulibacteraceae</taxon>
        <taxon>Reticulibacter</taxon>
    </lineage>
</organism>
<accession>A0A8J3N080</accession>
<keyword evidence="3" id="KW-1185">Reference proteome</keyword>
<dbReference type="InterPro" id="IPR036188">
    <property type="entry name" value="FAD/NAD-bd_sf"/>
</dbReference>
<dbReference type="Proteomes" id="UP000597444">
    <property type="component" value="Unassembled WGS sequence"/>
</dbReference>
<gene>
    <name evidence="2" type="ORF">KSF_039870</name>
</gene>
<dbReference type="InterPro" id="IPR002938">
    <property type="entry name" value="FAD-bd"/>
</dbReference>
<dbReference type="Gene3D" id="3.50.50.60">
    <property type="entry name" value="FAD/NAD(P)-binding domain"/>
    <property type="match status" value="1"/>
</dbReference>
<dbReference type="PANTHER" id="PTHR43422:SF3">
    <property type="entry name" value="THIAMINE THIAZOLE SYNTHASE"/>
    <property type="match status" value="1"/>
</dbReference>
<dbReference type="GO" id="GO:0071949">
    <property type="term" value="F:FAD binding"/>
    <property type="evidence" value="ECO:0007669"/>
    <property type="project" value="InterPro"/>
</dbReference>
<dbReference type="PRINTS" id="PR00420">
    <property type="entry name" value="RNGMNOXGNASE"/>
</dbReference>
<sequence length="500" mass="55504">MNNNTSEKSALVIGAGIAGLMAARVLSEHYDNVVVIERDSQPEMPGTRAGVPQSFHLHQVLPRGEMILERFFPGFLEDLVALGAFSSPNATATMTNRYGTLGFPGDGKAMTYSRALLEWALRQRVQAIPNVRFLYHQEVIALETNSDRTVVTGVRIRERGQLEHQVTLSADLVVEASGRSSKLSSWLSALGYKLPEDERVKANIGYTTRNYKVSANRGENVAVIVVEASPATGHFTGGVLKRIENDIWTVCLASVGGYYPPTDPEGFEAGLRSLPVSPVLADMLQGAEPLSEPRGYRIPECVRHHYERMEEWPSGLLVLGDALCHFDPVYGQGMTLAAIEVETLAASLSEQQGQPQRGFERHMLQQMQDAIAPAWWRSTVEDLLWPGVTHSGPDALQDVPLLHKYFDFCLKQSTHQLERLQQKGEFNMLFFKYFMMNWLFIAPREVINADMLNALLESETQASKQAILAELFAGYDQSIETVLAGIAPNFSSTFQLPEGF</sequence>
<feature type="domain" description="FAD-binding" evidence="1">
    <location>
        <begin position="9"/>
        <end position="350"/>
    </location>
</feature>
<evidence type="ECO:0000259" key="1">
    <source>
        <dbReference type="Pfam" id="PF01494"/>
    </source>
</evidence>
<dbReference type="RefSeq" id="WP_220204705.1">
    <property type="nucleotide sequence ID" value="NZ_BNJK01000001.1"/>
</dbReference>
<dbReference type="PANTHER" id="PTHR43422">
    <property type="entry name" value="THIAMINE THIAZOLE SYNTHASE"/>
    <property type="match status" value="1"/>
</dbReference>
<comment type="caution">
    <text evidence="2">The sequence shown here is derived from an EMBL/GenBank/DDBJ whole genome shotgun (WGS) entry which is preliminary data.</text>
</comment>
<reference evidence="2" key="1">
    <citation type="submission" date="2020-10" db="EMBL/GenBank/DDBJ databases">
        <title>Taxonomic study of unclassified bacteria belonging to the class Ktedonobacteria.</title>
        <authorList>
            <person name="Yabe S."/>
            <person name="Wang C.M."/>
            <person name="Zheng Y."/>
            <person name="Sakai Y."/>
            <person name="Cavaletti L."/>
            <person name="Monciardini P."/>
            <person name="Donadio S."/>
        </authorList>
    </citation>
    <scope>NUCLEOTIDE SEQUENCE</scope>
    <source>
        <strain evidence="2">ID150040</strain>
    </source>
</reference>